<dbReference type="InterPro" id="IPR007555">
    <property type="entry name" value="DUF499"/>
</dbReference>
<dbReference type="AlphaFoldDB" id="A0A7J3I5X3"/>
<protein>
    <submittedName>
        <fullName evidence="1">DUF499 domain-containing protein</fullName>
    </submittedName>
</protein>
<dbReference type="EMBL" id="DTAI01000012">
    <property type="protein sequence ID" value="HGN35991.1"/>
    <property type="molecule type" value="Genomic_DNA"/>
</dbReference>
<gene>
    <name evidence="1" type="ORF">ENT87_00340</name>
</gene>
<comment type="caution">
    <text evidence="1">The sequence shown here is derived from an EMBL/GenBank/DDBJ whole genome shotgun (WGS) entry which is preliminary data.</text>
</comment>
<dbReference type="Pfam" id="PF04465">
    <property type="entry name" value="DUF499"/>
    <property type="match status" value="1"/>
</dbReference>
<organism evidence="1">
    <name type="scientific">Ignisphaera aggregans</name>
    <dbReference type="NCBI Taxonomy" id="334771"/>
    <lineage>
        <taxon>Archaea</taxon>
        <taxon>Thermoproteota</taxon>
        <taxon>Thermoprotei</taxon>
        <taxon>Desulfurococcales</taxon>
        <taxon>Desulfurococcaceae</taxon>
        <taxon>Ignisphaera</taxon>
    </lineage>
</organism>
<dbReference type="SUPFAM" id="SSF52540">
    <property type="entry name" value="P-loop containing nucleoside triphosphate hydrolases"/>
    <property type="match status" value="1"/>
</dbReference>
<accession>A0A7J3I5X3</accession>
<name>A0A7J3I5X3_9CREN</name>
<evidence type="ECO:0000313" key="1">
    <source>
        <dbReference type="EMBL" id="HGN35991.1"/>
    </source>
</evidence>
<proteinExistence type="predicted"/>
<reference evidence="1" key="1">
    <citation type="journal article" date="2020" name="mSystems">
        <title>Genome- and Community-Level Interaction Insights into Carbon Utilization and Element Cycling Functions of Hydrothermarchaeota in Hydrothermal Sediment.</title>
        <authorList>
            <person name="Zhou Z."/>
            <person name="Liu Y."/>
            <person name="Xu W."/>
            <person name="Pan J."/>
            <person name="Luo Z.H."/>
            <person name="Li M."/>
        </authorList>
    </citation>
    <scope>NUCLEOTIDE SEQUENCE [LARGE SCALE GENOMIC DNA]</scope>
    <source>
        <strain evidence="1">SpSt-618</strain>
    </source>
</reference>
<sequence length="1133" mass="127518">MVLLGNNKIRSDVFDEGLDEKLVPSLGGVVLGSEPDIYTDPSKFFSITLVTEQIVDIIDNIVNVLTEGRGRKIVMLSALYGGGKTHTLIAIHHALKNPSLLTKAVTETPEVGKKIRDIAARASSIAGSVDIVVIDGYMHQLAPHPVAPLNMGTYSVKTLWGYIAHCLGSYSLMKTLDEQVVPPGVDVIVKLFENRRVVILVDELASYIQGISSQVNYVNALKSFIERLAKAIDIAKNVVLIISVPAAVGSGGEIERVEITYMGIRDVVEAVVKSLSRVAVMYVEPVSPRNIPSLLRARLFEYVDASKASEIRKAIHSIYQGHREVFDHSLAEAVVREIPTTYPFHPAYIGILVDMLDKHPKLQKTRDLLKISRRILRSIVSSRDSYELVMPWHINLVFDEGLASYLLRGFEEFRSVIIGDIHEKTRNYEKTWLAQIAANTLLVKTYVYGGGLVPKPDVFPTPEELAVMVYEPKSFSDKGLLPKDIIDAVEWIKHNLVYILEDEKTRRLWFTRFVTPIKYVEDIAKNVLDVDVVKEIEVYTKKLLTASVQQIESRKRSTPEIGRIFDRELSTASYSCDKLDYDVPRYILYACVNVPQDPSSRQSLLEEIAYITKHGGKRRYANTIFIVFPSSREKIKFVFDLMKRHIACKKVEAEKLVDVLVGGYTREERDIVKGVLVNKLKRYCDEILSNTLLNTLSMFDAIAYPVYTEGRNTIKEVNLSVRETIIEGSEHTLQSVQPRKILLGMDFETLDFYLKSIGIDLSTISTPKSVKDIIEYFYSNSRLPAVKEDDVKRALVDGVDNLSIGLLCRDRLYFKSIEICSNDKECRGINMAKGEAPATVTDDCQVLSWRDALVEQLKNLRGRVEGLKVIEYIVNYGGELYRVEDVVADIGKFDIEVLKAAPLLKRERIAAVKLYPEKKELRIRAGEDIELRFTVERLGVFVGEIIIQSSLGEATPSKISLNNDVPRNEFVWRYRAPATGGVHQDVVRLLLPDGAEVARSEVTVYVAGIENCVKGLPKIRDKKVKEMRVEINKLNLKPLQIISTRFRGFNVSGKLELTLQRDSMSSSIFLEFNEMPPDDVYRIVSNIISILSLGKVDISIELNLRAATPKPLPSLPEGEFNELSQYVAEVCLD</sequence>
<dbReference type="InterPro" id="IPR027417">
    <property type="entry name" value="P-loop_NTPase"/>
</dbReference>